<sequence>MADHELIERHLRALGDRLPGHVVEELTDGLAASYEDQLERLRDAEAAAHAAIADFGDADTVAAAFVRASPAEGSPCDCFSPARSSV</sequence>
<protein>
    <submittedName>
        <fullName evidence="1">Uncharacterized protein</fullName>
    </submittedName>
</protein>
<proteinExistence type="predicted"/>
<accession>A0A8J3XVY1</accession>
<organism evidence="1 2">
    <name type="scientific">Planotetraspora thailandica</name>
    <dbReference type="NCBI Taxonomy" id="487172"/>
    <lineage>
        <taxon>Bacteria</taxon>
        <taxon>Bacillati</taxon>
        <taxon>Actinomycetota</taxon>
        <taxon>Actinomycetes</taxon>
        <taxon>Streptosporangiales</taxon>
        <taxon>Streptosporangiaceae</taxon>
        <taxon>Planotetraspora</taxon>
    </lineage>
</organism>
<dbReference type="Proteomes" id="UP000605992">
    <property type="component" value="Unassembled WGS sequence"/>
</dbReference>
<comment type="caution">
    <text evidence="1">The sequence shown here is derived from an EMBL/GenBank/DDBJ whole genome shotgun (WGS) entry which is preliminary data.</text>
</comment>
<keyword evidence="2" id="KW-1185">Reference proteome</keyword>
<reference evidence="1" key="1">
    <citation type="submission" date="2021-01" db="EMBL/GenBank/DDBJ databases">
        <title>Whole genome shotgun sequence of Planotetraspora thailandica NBRC 104271.</title>
        <authorList>
            <person name="Komaki H."/>
            <person name="Tamura T."/>
        </authorList>
    </citation>
    <scope>NUCLEOTIDE SEQUENCE</scope>
    <source>
        <strain evidence="1">NBRC 104271</strain>
    </source>
</reference>
<evidence type="ECO:0000313" key="1">
    <source>
        <dbReference type="EMBL" id="GII54156.1"/>
    </source>
</evidence>
<dbReference type="AlphaFoldDB" id="A0A8J3XVY1"/>
<name>A0A8J3XVY1_9ACTN</name>
<gene>
    <name evidence="1" type="ORF">Pth03_25450</name>
</gene>
<evidence type="ECO:0000313" key="2">
    <source>
        <dbReference type="Proteomes" id="UP000605992"/>
    </source>
</evidence>
<dbReference type="EMBL" id="BOOR01000014">
    <property type="protein sequence ID" value="GII54156.1"/>
    <property type="molecule type" value="Genomic_DNA"/>
</dbReference>
<dbReference type="RefSeq" id="WP_203944398.1">
    <property type="nucleotide sequence ID" value="NZ_BOOR01000014.1"/>
</dbReference>